<feature type="region of interest" description="Disordered" evidence="1">
    <location>
        <begin position="208"/>
        <end position="234"/>
    </location>
</feature>
<feature type="region of interest" description="Disordered" evidence="1">
    <location>
        <begin position="114"/>
        <end position="133"/>
    </location>
</feature>
<dbReference type="AlphaFoldDB" id="A0A1L9NC05"/>
<dbReference type="EMBL" id="KV878187">
    <property type="protein sequence ID" value="OJI86816.1"/>
    <property type="molecule type" value="Genomic_DNA"/>
</dbReference>
<name>A0A1L9NC05_ASPTC</name>
<accession>A0A1L9NC05</accession>
<sequence>MEIWRKTGKRWQKSGGEKESLQAGPKLFSLSFSFAGATTILIAIPAPTPTPNAETVWCRIACFGAIVIRLASFRLSGPVHGKLTRASFPFACPDLPASRNAPAQLRCLPFSSRGFGRSHKSRRSQKRKEGPGWPLDVTRWQTSVVVAPLKCHVWATWREFPDGRIQRHLGSDTSTAIGSANFVKDHPADCSVEFLAIDSRVVAYESPPMRGQAVEHQQQLTPSRPCANPDAGTR</sequence>
<dbReference type="VEuPathDB" id="FungiDB:ASPTUDRAFT_494594"/>
<dbReference type="Proteomes" id="UP000184304">
    <property type="component" value="Unassembled WGS sequence"/>
</dbReference>
<organism evidence="2 3">
    <name type="scientific">Aspergillus tubingensis (strain CBS 134.48)</name>
    <dbReference type="NCBI Taxonomy" id="767770"/>
    <lineage>
        <taxon>Eukaryota</taxon>
        <taxon>Fungi</taxon>
        <taxon>Dikarya</taxon>
        <taxon>Ascomycota</taxon>
        <taxon>Pezizomycotina</taxon>
        <taxon>Eurotiomycetes</taxon>
        <taxon>Eurotiomycetidae</taxon>
        <taxon>Eurotiales</taxon>
        <taxon>Aspergillaceae</taxon>
        <taxon>Aspergillus</taxon>
        <taxon>Aspergillus subgen. Circumdati</taxon>
    </lineage>
</organism>
<keyword evidence="3" id="KW-1185">Reference proteome</keyword>
<evidence type="ECO:0000256" key="1">
    <source>
        <dbReference type="SAM" id="MobiDB-lite"/>
    </source>
</evidence>
<protein>
    <submittedName>
        <fullName evidence="2">Uncharacterized protein</fullName>
    </submittedName>
</protein>
<evidence type="ECO:0000313" key="2">
    <source>
        <dbReference type="EMBL" id="OJI86816.1"/>
    </source>
</evidence>
<feature type="compositionally biased region" description="Basic residues" evidence="1">
    <location>
        <begin position="116"/>
        <end position="126"/>
    </location>
</feature>
<gene>
    <name evidence="2" type="ORF">ASPTUDRAFT_494594</name>
</gene>
<proteinExistence type="predicted"/>
<dbReference type="OrthoDB" id="10320030at2759"/>
<evidence type="ECO:0000313" key="3">
    <source>
        <dbReference type="Proteomes" id="UP000184304"/>
    </source>
</evidence>
<reference evidence="3" key="1">
    <citation type="journal article" date="2017" name="Genome Biol.">
        <title>Comparative genomics reveals high biological diversity and specific adaptations in the industrially and medically important fungal genus Aspergillus.</title>
        <authorList>
            <person name="de Vries R.P."/>
            <person name="Riley R."/>
            <person name="Wiebenga A."/>
            <person name="Aguilar-Osorio G."/>
            <person name="Amillis S."/>
            <person name="Uchima C.A."/>
            <person name="Anderluh G."/>
            <person name="Asadollahi M."/>
            <person name="Askin M."/>
            <person name="Barry K."/>
            <person name="Battaglia E."/>
            <person name="Bayram O."/>
            <person name="Benocci T."/>
            <person name="Braus-Stromeyer S.A."/>
            <person name="Caldana C."/>
            <person name="Canovas D."/>
            <person name="Cerqueira G.C."/>
            <person name="Chen F."/>
            <person name="Chen W."/>
            <person name="Choi C."/>
            <person name="Clum A."/>
            <person name="Dos Santos R.A."/>
            <person name="Damasio A.R."/>
            <person name="Diallinas G."/>
            <person name="Emri T."/>
            <person name="Fekete E."/>
            <person name="Flipphi M."/>
            <person name="Freyberg S."/>
            <person name="Gallo A."/>
            <person name="Gournas C."/>
            <person name="Habgood R."/>
            <person name="Hainaut M."/>
            <person name="Harispe M.L."/>
            <person name="Henrissat B."/>
            <person name="Hilden K.S."/>
            <person name="Hope R."/>
            <person name="Hossain A."/>
            <person name="Karabika E."/>
            <person name="Karaffa L."/>
            <person name="Karanyi Z."/>
            <person name="Krasevec N."/>
            <person name="Kuo A."/>
            <person name="Kusch H."/>
            <person name="LaButti K."/>
            <person name="Lagendijk E.L."/>
            <person name="Lapidus A."/>
            <person name="Levasseur A."/>
            <person name="Lindquist E."/>
            <person name="Lipzen A."/>
            <person name="Logrieco A.F."/>
            <person name="MacCabe A."/>
            <person name="Maekelae M.R."/>
            <person name="Malavazi I."/>
            <person name="Melin P."/>
            <person name="Meyer V."/>
            <person name="Mielnichuk N."/>
            <person name="Miskei M."/>
            <person name="Molnar A.P."/>
            <person name="Mule G."/>
            <person name="Ngan C.Y."/>
            <person name="Orejas M."/>
            <person name="Orosz E."/>
            <person name="Ouedraogo J.P."/>
            <person name="Overkamp K.M."/>
            <person name="Park H.-S."/>
            <person name="Perrone G."/>
            <person name="Piumi F."/>
            <person name="Punt P.J."/>
            <person name="Ram A.F."/>
            <person name="Ramon A."/>
            <person name="Rauscher S."/>
            <person name="Record E."/>
            <person name="Riano-Pachon D.M."/>
            <person name="Robert V."/>
            <person name="Roehrig J."/>
            <person name="Ruller R."/>
            <person name="Salamov A."/>
            <person name="Salih N.S."/>
            <person name="Samson R.A."/>
            <person name="Sandor E."/>
            <person name="Sanguinetti M."/>
            <person name="Schuetze T."/>
            <person name="Sepcic K."/>
            <person name="Shelest E."/>
            <person name="Sherlock G."/>
            <person name="Sophianopoulou V."/>
            <person name="Squina F.M."/>
            <person name="Sun H."/>
            <person name="Susca A."/>
            <person name="Todd R.B."/>
            <person name="Tsang A."/>
            <person name="Unkles S.E."/>
            <person name="van de Wiele N."/>
            <person name="van Rossen-Uffink D."/>
            <person name="Oliveira J.V."/>
            <person name="Vesth T.C."/>
            <person name="Visser J."/>
            <person name="Yu J.-H."/>
            <person name="Zhou M."/>
            <person name="Andersen M.R."/>
            <person name="Archer D.B."/>
            <person name="Baker S.E."/>
            <person name="Benoit I."/>
            <person name="Brakhage A.A."/>
            <person name="Braus G.H."/>
            <person name="Fischer R."/>
            <person name="Frisvad J.C."/>
            <person name="Goldman G.H."/>
            <person name="Houbraken J."/>
            <person name="Oakley B."/>
            <person name="Pocsi I."/>
            <person name="Scazzocchio C."/>
            <person name="Seiboth B."/>
            <person name="vanKuyk P.A."/>
            <person name="Wortman J."/>
            <person name="Dyer P.S."/>
            <person name="Grigoriev I.V."/>
        </authorList>
    </citation>
    <scope>NUCLEOTIDE SEQUENCE [LARGE SCALE GENOMIC DNA]</scope>
    <source>
        <strain evidence="3">CBS 134.48</strain>
    </source>
</reference>